<comment type="caution">
    <text evidence="2">The sequence shown here is derived from an EMBL/GenBank/DDBJ whole genome shotgun (WGS) entry which is preliminary data.</text>
</comment>
<dbReference type="OrthoDB" id="5429172at2759"/>
<organism evidence="2 3">
    <name type="scientific">Scytalidium lignicola</name>
    <name type="common">Hyphomycete</name>
    <dbReference type="NCBI Taxonomy" id="5539"/>
    <lineage>
        <taxon>Eukaryota</taxon>
        <taxon>Fungi</taxon>
        <taxon>Dikarya</taxon>
        <taxon>Ascomycota</taxon>
        <taxon>Pezizomycotina</taxon>
        <taxon>Leotiomycetes</taxon>
        <taxon>Leotiomycetes incertae sedis</taxon>
        <taxon>Scytalidium</taxon>
    </lineage>
</organism>
<name>A0A3E2HKV2_SCYLI</name>
<protein>
    <submittedName>
        <fullName evidence="2">Uncharacterized protein</fullName>
    </submittedName>
</protein>
<sequence>MFSALVHIALFVPLLGLVSAASFGARQSTCYGFRNGNGYNVELVYEFVQQQSISSICNNFATNWHKQCAPPAVNCATQTIDGNNKVIIGVLDTIHLGSADAFNCAQTVFNNTMQATIIGGATAGCVDVPRGASNPSKRSYPLPLAKRDISSGQIPNLDDTIKILSGVTLTLDAIELDLPASDVSPGFTFADAEDAVTEIANQLGNTATNLAERFIEFSGQGDNQENLYFLDAEYDTGLNQGAGAMDVQDWTAVSGSALALMAQKGFRRARLIFASGGAALLAVTYSVIGVPA</sequence>
<accession>A0A3E2HKV2</accession>
<dbReference type="Proteomes" id="UP000258309">
    <property type="component" value="Unassembled WGS sequence"/>
</dbReference>
<feature type="non-terminal residue" evidence="2">
    <location>
        <position position="1"/>
    </location>
</feature>
<evidence type="ECO:0000313" key="2">
    <source>
        <dbReference type="EMBL" id="RFU33691.1"/>
    </source>
</evidence>
<keyword evidence="1" id="KW-0732">Signal</keyword>
<keyword evidence="3" id="KW-1185">Reference proteome</keyword>
<dbReference type="AlphaFoldDB" id="A0A3E2HKV2"/>
<proteinExistence type="predicted"/>
<dbReference type="EMBL" id="NCSJ02000031">
    <property type="protein sequence ID" value="RFU33691.1"/>
    <property type="molecule type" value="Genomic_DNA"/>
</dbReference>
<evidence type="ECO:0000256" key="1">
    <source>
        <dbReference type="SAM" id="SignalP"/>
    </source>
</evidence>
<evidence type="ECO:0000313" key="3">
    <source>
        <dbReference type="Proteomes" id="UP000258309"/>
    </source>
</evidence>
<reference evidence="2 3" key="1">
    <citation type="submission" date="2018-05" db="EMBL/GenBank/DDBJ databases">
        <title>Draft genome sequence of Scytalidium lignicola DSM 105466, a ubiquitous saprotrophic fungus.</title>
        <authorList>
            <person name="Buettner E."/>
            <person name="Gebauer A.M."/>
            <person name="Hofrichter M."/>
            <person name="Liers C."/>
            <person name="Kellner H."/>
        </authorList>
    </citation>
    <scope>NUCLEOTIDE SEQUENCE [LARGE SCALE GENOMIC DNA]</scope>
    <source>
        <strain evidence="2 3">DSM 105466</strain>
    </source>
</reference>
<feature type="chain" id="PRO_5017830487" evidence="1">
    <location>
        <begin position="21"/>
        <end position="292"/>
    </location>
</feature>
<feature type="signal peptide" evidence="1">
    <location>
        <begin position="1"/>
        <end position="20"/>
    </location>
</feature>
<feature type="non-terminal residue" evidence="2">
    <location>
        <position position="292"/>
    </location>
</feature>
<gene>
    <name evidence="2" type="ORF">B7463_g2587</name>
</gene>